<keyword evidence="1" id="KW-1133">Transmembrane helix</keyword>
<evidence type="ECO:0000256" key="1">
    <source>
        <dbReference type="SAM" id="Phobius"/>
    </source>
</evidence>
<feature type="transmembrane region" description="Helical" evidence="1">
    <location>
        <begin position="53"/>
        <end position="70"/>
    </location>
</feature>
<sequence>MSTQPLFKETQRFNHWWLWIPLVALLIYFIYLASSQFIQKLAEGDNRMIEMSLFIPSVFLFLILLLFWNIRLETSIGEEGIAVRLFPFHIQYKFLKWESISTAKIRKYKPLLEYGGWGLRYGFSGKAYNIKGNTGLQLQFKDTSKLMIGTQKSEELSAILKKLCPEKFQS</sequence>
<keyword evidence="1" id="KW-0472">Membrane</keyword>
<dbReference type="AlphaFoldDB" id="A0AAE3H1C1"/>
<evidence type="ECO:0000313" key="3">
    <source>
        <dbReference type="Proteomes" id="UP001204144"/>
    </source>
</evidence>
<protein>
    <submittedName>
        <fullName evidence="2">Uncharacterized protein</fullName>
    </submittedName>
</protein>
<accession>A0AAE3H1C1</accession>
<keyword evidence="1" id="KW-0812">Transmembrane</keyword>
<dbReference type="EMBL" id="RJUF01000021">
    <property type="protein sequence ID" value="MCP9763127.1"/>
    <property type="molecule type" value="Genomic_DNA"/>
</dbReference>
<keyword evidence="3" id="KW-1185">Reference proteome</keyword>
<evidence type="ECO:0000313" key="2">
    <source>
        <dbReference type="EMBL" id="MCP9763127.1"/>
    </source>
</evidence>
<dbReference type="Proteomes" id="UP001204144">
    <property type="component" value="Unassembled WGS sequence"/>
</dbReference>
<organism evidence="2 3">
    <name type="scientific">Lacihabitans soyangensis</name>
    <dbReference type="NCBI Taxonomy" id="869394"/>
    <lineage>
        <taxon>Bacteria</taxon>
        <taxon>Pseudomonadati</taxon>
        <taxon>Bacteroidota</taxon>
        <taxon>Cytophagia</taxon>
        <taxon>Cytophagales</taxon>
        <taxon>Leadbetterellaceae</taxon>
        <taxon>Lacihabitans</taxon>
    </lineage>
</organism>
<feature type="transmembrane region" description="Helical" evidence="1">
    <location>
        <begin position="16"/>
        <end position="33"/>
    </location>
</feature>
<gene>
    <name evidence="2" type="ORF">EGI31_09180</name>
</gene>
<proteinExistence type="predicted"/>
<name>A0AAE3H1C1_9BACT</name>
<dbReference type="RefSeq" id="WP_255036914.1">
    <property type="nucleotide sequence ID" value="NZ_RJUF01000021.1"/>
</dbReference>
<comment type="caution">
    <text evidence="2">The sequence shown here is derived from an EMBL/GenBank/DDBJ whole genome shotgun (WGS) entry which is preliminary data.</text>
</comment>
<reference evidence="2 3" key="1">
    <citation type="submission" date="2018-11" db="EMBL/GenBank/DDBJ databases">
        <title>Novel bacteria species description.</title>
        <authorList>
            <person name="Han J.-H."/>
        </authorList>
    </citation>
    <scope>NUCLEOTIDE SEQUENCE [LARGE SCALE GENOMIC DNA]</scope>
    <source>
        <strain evidence="2 3">KCTC23259</strain>
    </source>
</reference>